<evidence type="ECO:0000313" key="4">
    <source>
        <dbReference type="Proteomes" id="UP000298073"/>
    </source>
</evidence>
<dbReference type="EMBL" id="SPPV01000080">
    <property type="protein sequence ID" value="TFU45015.1"/>
    <property type="molecule type" value="Genomic_DNA"/>
</dbReference>
<evidence type="ECO:0000313" key="5">
    <source>
        <dbReference type="Proteomes" id="UP000305751"/>
    </source>
</evidence>
<dbReference type="Proteomes" id="UP000305751">
    <property type="component" value="Unassembled WGS sequence"/>
</dbReference>
<dbReference type="AlphaFoldDB" id="A0A4S2AB27"/>
<dbReference type="Gene3D" id="1.10.260.40">
    <property type="entry name" value="lambda repressor-like DNA-binding domains"/>
    <property type="match status" value="1"/>
</dbReference>
<dbReference type="GO" id="GO:0003677">
    <property type="term" value="F:DNA binding"/>
    <property type="evidence" value="ECO:0007669"/>
    <property type="project" value="InterPro"/>
</dbReference>
<gene>
    <name evidence="2" type="ORF">E4T97_20160</name>
    <name evidence="3" type="ORF">E5356_17380</name>
</gene>
<keyword evidence="5" id="KW-1185">Reference proteome</keyword>
<dbReference type="SMART" id="SM00530">
    <property type="entry name" value="HTH_XRE"/>
    <property type="match status" value="1"/>
</dbReference>
<protein>
    <submittedName>
        <fullName evidence="3">XRE family transcriptional regulator</fullName>
    </submittedName>
</protein>
<dbReference type="EMBL" id="SRZA01000081">
    <property type="protein sequence ID" value="TGX97956.1"/>
    <property type="molecule type" value="Genomic_DNA"/>
</dbReference>
<accession>A0A4S2AB27</accession>
<feature type="domain" description="HTH cro/C1-type" evidence="1">
    <location>
        <begin position="9"/>
        <end position="63"/>
    </location>
</feature>
<dbReference type="RefSeq" id="WP_118338066.1">
    <property type="nucleotide sequence ID" value="NZ_CASHAU010000132.1"/>
</dbReference>
<dbReference type="InterPro" id="IPR010982">
    <property type="entry name" value="Lambda_DNA-bd_dom_sf"/>
</dbReference>
<dbReference type="PROSITE" id="PS50943">
    <property type="entry name" value="HTH_CROC1"/>
    <property type="match status" value="1"/>
</dbReference>
<dbReference type="InterPro" id="IPR001387">
    <property type="entry name" value="Cro/C1-type_HTH"/>
</dbReference>
<organism evidence="3 5">
    <name type="scientific">Bacteroides acidifaciens</name>
    <dbReference type="NCBI Taxonomy" id="85831"/>
    <lineage>
        <taxon>Bacteria</taxon>
        <taxon>Pseudomonadati</taxon>
        <taxon>Bacteroidota</taxon>
        <taxon>Bacteroidia</taxon>
        <taxon>Bacteroidales</taxon>
        <taxon>Bacteroidaceae</taxon>
        <taxon>Bacteroides</taxon>
    </lineage>
</organism>
<reference evidence="2 4" key="1">
    <citation type="submission" date="2019-03" db="EMBL/GenBank/DDBJ databases">
        <title>Diversity of the mouse oral microbiome.</title>
        <authorList>
            <person name="Joseph S."/>
            <person name="Aduse-Opoku J."/>
            <person name="Curtis M."/>
            <person name="Wade W."/>
            <person name="Hashim A."/>
        </authorList>
    </citation>
    <scope>NUCLEOTIDE SEQUENCE [LARGE SCALE GENOMIC DNA]</scope>
    <source>
        <strain evidence="2 4">P2318</strain>
    </source>
</reference>
<proteinExistence type="predicted"/>
<evidence type="ECO:0000313" key="2">
    <source>
        <dbReference type="EMBL" id="TFU45015.1"/>
    </source>
</evidence>
<comment type="caution">
    <text evidence="3">The sequence shown here is derived from an EMBL/GenBank/DDBJ whole genome shotgun (WGS) entry which is preliminary data.</text>
</comment>
<dbReference type="SUPFAM" id="SSF47413">
    <property type="entry name" value="lambda repressor-like DNA-binding domains"/>
    <property type="match status" value="1"/>
</dbReference>
<dbReference type="Proteomes" id="UP000298073">
    <property type="component" value="Unassembled WGS sequence"/>
</dbReference>
<dbReference type="Pfam" id="PF13443">
    <property type="entry name" value="HTH_26"/>
    <property type="match status" value="1"/>
</dbReference>
<dbReference type="OrthoDB" id="7865033at2"/>
<dbReference type="CDD" id="cd00093">
    <property type="entry name" value="HTH_XRE"/>
    <property type="match status" value="1"/>
</dbReference>
<sequence length="69" mass="8040">MMSKQLNRIKVILAEKQLTNKWLADELHRDQTTVSRWVTNTCQPSFKTMIKIANALNVTLDDLARRDII</sequence>
<name>A0A4S2AB27_9BACE</name>
<evidence type="ECO:0000313" key="3">
    <source>
        <dbReference type="EMBL" id="TGX97956.1"/>
    </source>
</evidence>
<evidence type="ECO:0000259" key="1">
    <source>
        <dbReference type="PROSITE" id="PS50943"/>
    </source>
</evidence>
<reference evidence="3 5" key="2">
    <citation type="submission" date="2019-04" db="EMBL/GenBank/DDBJ databases">
        <title>Microbes associate with the intestines of laboratory mice.</title>
        <authorList>
            <person name="Navarre W."/>
            <person name="Wong E."/>
            <person name="Huang K."/>
            <person name="Tropini C."/>
            <person name="Ng K."/>
            <person name="Yu B."/>
        </authorList>
    </citation>
    <scope>NUCLEOTIDE SEQUENCE [LARGE SCALE GENOMIC DNA]</scope>
    <source>
        <strain evidence="3 5">NM70_E10</strain>
    </source>
</reference>